<gene>
    <name evidence="1" type="ORF">RCL2_001708000</name>
</gene>
<dbReference type="SUPFAM" id="SSF52047">
    <property type="entry name" value="RNI-like"/>
    <property type="match status" value="1"/>
</dbReference>
<dbReference type="InterPro" id="IPR032675">
    <property type="entry name" value="LRR_dom_sf"/>
</dbReference>
<proteinExistence type="predicted"/>
<evidence type="ECO:0000313" key="2">
    <source>
        <dbReference type="Proteomes" id="UP000615446"/>
    </source>
</evidence>
<dbReference type="Gene3D" id="3.80.10.10">
    <property type="entry name" value="Ribonuclease Inhibitor"/>
    <property type="match status" value="1"/>
</dbReference>
<dbReference type="OrthoDB" id="2339173at2759"/>
<comment type="caution">
    <text evidence="1">The sequence shown here is derived from an EMBL/GenBank/DDBJ whole genome shotgun (WGS) entry which is preliminary data.</text>
</comment>
<dbReference type="EMBL" id="BLAL01000194">
    <property type="protein sequence ID" value="GES90218.1"/>
    <property type="molecule type" value="Genomic_DNA"/>
</dbReference>
<protein>
    <recommendedName>
        <fullName evidence="3">F-box domain-containing protein</fullName>
    </recommendedName>
</protein>
<organism evidence="1 2">
    <name type="scientific">Rhizophagus clarus</name>
    <dbReference type="NCBI Taxonomy" id="94130"/>
    <lineage>
        <taxon>Eukaryota</taxon>
        <taxon>Fungi</taxon>
        <taxon>Fungi incertae sedis</taxon>
        <taxon>Mucoromycota</taxon>
        <taxon>Glomeromycotina</taxon>
        <taxon>Glomeromycetes</taxon>
        <taxon>Glomerales</taxon>
        <taxon>Glomeraceae</taxon>
        <taxon>Rhizophagus</taxon>
    </lineage>
</organism>
<sequence length="469" mass="55213">MSKLNKDITILILEELQNDNKSLYSCLLVNRTWCEMTVPILWKDPTKKYDPITGNACKILFNVILLHLSDESRNNLKNQEIDLFAKTHQRLLFNYINFWMHLDLCFLERAMHIYEMENSKISILTDEILKLLINNDKKFKSLSIPGSFNSYLFSRVEHCFSDLQYFYCDCNININILKGLTIMSTSIEKLELKIEYKSATDPSRIIELIEAQKNLKEVNLTCKGTVINDDPYHKAIEESLIKCADTIQYLRINWEPITKFLSHLVNLVSLDLRYLFYNDINWDYTISLPHLKFLYVKHISSGVLANIIENTNGYLSEIILDYYHGDDGGRHIRAIYQHCSNLNYLKLSLQNKDVLEFQNLLIICKLLSGLEVTGMDKFNWSELLKIMTKSPINLFKLKFINPIFDFDDIRTLKLFLDNCKNRHPISLQIISTKLWKWQIQLQQLVHLLTEYKAKGIIKDFEYIERNLFC</sequence>
<name>A0A8H3LKD1_9GLOM</name>
<evidence type="ECO:0008006" key="3">
    <source>
        <dbReference type="Google" id="ProtNLM"/>
    </source>
</evidence>
<accession>A0A8H3LKD1</accession>
<evidence type="ECO:0000313" key="1">
    <source>
        <dbReference type="EMBL" id="GES90218.1"/>
    </source>
</evidence>
<dbReference type="AlphaFoldDB" id="A0A8H3LKD1"/>
<reference evidence="1" key="1">
    <citation type="submission" date="2019-10" db="EMBL/GenBank/DDBJ databases">
        <title>Conservation and host-specific expression of non-tandemly repeated heterogenous ribosome RNA gene in arbuscular mycorrhizal fungi.</title>
        <authorList>
            <person name="Maeda T."/>
            <person name="Kobayashi Y."/>
            <person name="Nakagawa T."/>
            <person name="Ezawa T."/>
            <person name="Yamaguchi K."/>
            <person name="Bino T."/>
            <person name="Nishimoto Y."/>
            <person name="Shigenobu S."/>
            <person name="Kawaguchi M."/>
        </authorList>
    </citation>
    <scope>NUCLEOTIDE SEQUENCE</scope>
    <source>
        <strain evidence="1">HR1</strain>
    </source>
</reference>
<dbReference type="Proteomes" id="UP000615446">
    <property type="component" value="Unassembled WGS sequence"/>
</dbReference>